<dbReference type="SUPFAM" id="SSF103657">
    <property type="entry name" value="BAR/IMD domain-like"/>
    <property type="match status" value="1"/>
</dbReference>
<dbReference type="Gene3D" id="2.30.29.30">
    <property type="entry name" value="Pleckstrin-homology domain (PH domain)/Phosphotyrosine-binding domain (PTB)"/>
    <property type="match status" value="2"/>
</dbReference>
<dbReference type="InterPro" id="IPR001849">
    <property type="entry name" value="PH_domain"/>
</dbReference>
<protein>
    <submittedName>
        <fullName evidence="10">Uncharacterized protein</fullName>
    </submittedName>
</protein>
<sequence length="715" mass="78791">MSSSTVPPAASKEAAGDSVKSVPESREIPLEGALEESPYVRVQVDLFEKDVAEFLTYADQLRALTVRVAKAQEEMKDATQCLSTHLKMFHPGGSGEDLEKALAKYSRLSASKKPSESDAPLAEEVYALRKSHHDASLRYFCRLNEVQLQKKLALLKPFMGFLYAMRNLGALTHEAFADQDFSAFIPILESGVQSVESELKRNHQTSAERIHSLAKVSEPSYHVHTPYTPLMNRATESGPSSERVGGYLFIRSKMLGLVPQWERSYCFIQGQSLLAFHRGESAGHLLLELEPGTTVFPTEVDDRRYTIQVKSPVDNRIVYMQALNELEQTFWIEALRQIVAEARVSRPREEGALAKSPPQSPAPSKDEGFGKTASSILHGVGHYLFDFGGVILAQNLHSLWWRSPCWADKFTLPSLSPTHQTKDSAPHLPLDTPIIFDFAALHEKAKPERLSSQSSQTGAGEASSDPKSSVGELMSSASYYEAFSVRFLGAVHLAEFRAAEETLMLVARQILNSRKEFGVHEKLEILLLVTSSHVKLLEPSTQIVRYSMPLVTVLVALPFKMGEKWFLGIAAHIPGSLPHPVACLILEQDEGADDAAYAIRNASKAAREIYAKKKKEEALLLANIQNIPDKTSPEDTDKASLDPGVEAPEKPSEASAAVAEKRTDASVEEPSNPTVEETDKAAAPPAVDTSKEREKVEDKPTEEPTKNADAEQNQK</sequence>
<evidence type="ECO:0000256" key="7">
    <source>
        <dbReference type="ARBA" id="ARBA00023306"/>
    </source>
</evidence>
<dbReference type="InterPro" id="IPR027267">
    <property type="entry name" value="AH/BAR_dom_sf"/>
</dbReference>
<evidence type="ECO:0000313" key="10">
    <source>
        <dbReference type="EMBL" id="CAD7225572.1"/>
    </source>
</evidence>
<dbReference type="OrthoDB" id="10070851at2759"/>
<evidence type="ECO:0000256" key="8">
    <source>
        <dbReference type="ARBA" id="ARBA00023329"/>
    </source>
</evidence>
<keyword evidence="7" id="KW-0131">Cell cycle</keyword>
<dbReference type="SUPFAM" id="SSF50729">
    <property type="entry name" value="PH domain-like"/>
    <property type="match status" value="2"/>
</dbReference>
<feature type="region of interest" description="Disordered" evidence="9">
    <location>
        <begin position="1"/>
        <end position="27"/>
    </location>
</feature>
<dbReference type="Pfam" id="PF16746">
    <property type="entry name" value="BAR_3"/>
    <property type="match status" value="1"/>
</dbReference>
<dbReference type="Gene3D" id="1.20.1270.60">
    <property type="entry name" value="Arfaptin homology (AH) domain/BAR domain"/>
    <property type="match status" value="2"/>
</dbReference>
<keyword evidence="5" id="KW-0539">Nucleus</keyword>
<evidence type="ECO:0000256" key="9">
    <source>
        <dbReference type="SAM" id="MobiDB-lite"/>
    </source>
</evidence>
<feature type="compositionally biased region" description="Basic and acidic residues" evidence="9">
    <location>
        <begin position="689"/>
        <end position="715"/>
    </location>
</feature>
<dbReference type="GO" id="GO:0045335">
    <property type="term" value="C:phagocytic vesicle"/>
    <property type="evidence" value="ECO:0007669"/>
    <property type="project" value="UniProtKB-SubCell"/>
</dbReference>
<dbReference type="InterPro" id="IPR004148">
    <property type="entry name" value="BAR_dom"/>
</dbReference>
<dbReference type="GO" id="GO:0023052">
    <property type="term" value="P:signaling"/>
    <property type="evidence" value="ECO:0007669"/>
    <property type="project" value="TreeGrafter"/>
</dbReference>
<evidence type="ECO:0000256" key="2">
    <source>
        <dbReference type="ARBA" id="ARBA00004220"/>
    </source>
</evidence>
<evidence type="ECO:0000256" key="6">
    <source>
        <dbReference type="ARBA" id="ARBA00023273"/>
    </source>
</evidence>
<reference evidence="10" key="1">
    <citation type="submission" date="2020-11" db="EMBL/GenBank/DDBJ databases">
        <authorList>
            <person name="Tran Van P."/>
        </authorList>
    </citation>
    <scope>NUCLEOTIDE SEQUENCE</scope>
</reference>
<feature type="region of interest" description="Disordered" evidence="9">
    <location>
        <begin position="626"/>
        <end position="715"/>
    </location>
</feature>
<keyword evidence="8" id="KW-0968">Cytoplasmic vesicle</keyword>
<feature type="compositionally biased region" description="Basic and acidic residues" evidence="9">
    <location>
        <begin position="631"/>
        <end position="640"/>
    </location>
</feature>
<accession>A0A7R8ZIE0</accession>
<organism evidence="10">
    <name type="scientific">Cyprideis torosa</name>
    <dbReference type="NCBI Taxonomy" id="163714"/>
    <lineage>
        <taxon>Eukaryota</taxon>
        <taxon>Metazoa</taxon>
        <taxon>Ecdysozoa</taxon>
        <taxon>Arthropoda</taxon>
        <taxon>Crustacea</taxon>
        <taxon>Oligostraca</taxon>
        <taxon>Ostracoda</taxon>
        <taxon>Podocopa</taxon>
        <taxon>Podocopida</taxon>
        <taxon>Cytherocopina</taxon>
        <taxon>Cytheroidea</taxon>
        <taxon>Cytherideidae</taxon>
        <taxon>Cyprideis</taxon>
    </lineage>
</organism>
<dbReference type="PROSITE" id="PS01179">
    <property type="entry name" value="PID"/>
    <property type="match status" value="1"/>
</dbReference>
<evidence type="ECO:0000256" key="1">
    <source>
        <dbReference type="ARBA" id="ARBA00004123"/>
    </source>
</evidence>
<keyword evidence="6" id="KW-0966">Cell projection</keyword>
<proteinExistence type="predicted"/>
<name>A0A7R8ZIE0_9CRUS</name>
<dbReference type="InterPro" id="IPR006020">
    <property type="entry name" value="PTB/PI_dom"/>
</dbReference>
<evidence type="ECO:0000256" key="4">
    <source>
        <dbReference type="ARBA" id="ARBA00004466"/>
    </source>
</evidence>
<feature type="region of interest" description="Disordered" evidence="9">
    <location>
        <begin position="447"/>
        <end position="468"/>
    </location>
</feature>
<dbReference type="GO" id="GO:0001726">
    <property type="term" value="C:ruffle"/>
    <property type="evidence" value="ECO:0007669"/>
    <property type="project" value="UniProtKB-SubCell"/>
</dbReference>
<dbReference type="InterPro" id="IPR011993">
    <property type="entry name" value="PH-like_dom_sf"/>
</dbReference>
<feature type="region of interest" description="Disordered" evidence="9">
    <location>
        <begin position="348"/>
        <end position="369"/>
    </location>
</feature>
<dbReference type="InterPro" id="IPR047181">
    <property type="entry name" value="DP13A/B"/>
</dbReference>
<dbReference type="AlphaFoldDB" id="A0A7R8ZIE0"/>
<dbReference type="GO" id="GO:0005634">
    <property type="term" value="C:nucleus"/>
    <property type="evidence" value="ECO:0007669"/>
    <property type="project" value="UniProtKB-SubCell"/>
</dbReference>
<dbReference type="PANTHER" id="PTHR46415">
    <property type="entry name" value="ADAPTOR PROTEIN, PHOSPHOTYROSINE INTERACTION, PH DOMAIN AND LEUCINE ZIPPER-CONTAINING 2"/>
    <property type="match status" value="1"/>
</dbReference>
<evidence type="ECO:0000256" key="5">
    <source>
        <dbReference type="ARBA" id="ARBA00023242"/>
    </source>
</evidence>
<comment type="subcellular location">
    <subcellularLocation>
        <location evidence="4">Cell projection</location>
        <location evidence="4">Ruffle</location>
    </subcellularLocation>
    <subcellularLocation>
        <location evidence="3">Cytoplasmic vesicle</location>
        <location evidence="3">Phagosome</location>
    </subcellularLocation>
    <subcellularLocation>
        <location evidence="2">Early endosome membrane</location>
        <topology evidence="2">Peripheral membrane protein</topology>
    </subcellularLocation>
    <subcellularLocation>
        <location evidence="1">Nucleus</location>
    </subcellularLocation>
</comment>
<dbReference type="GO" id="GO:0031901">
    <property type="term" value="C:early endosome membrane"/>
    <property type="evidence" value="ECO:0007669"/>
    <property type="project" value="UniProtKB-SubCell"/>
</dbReference>
<evidence type="ECO:0000256" key="3">
    <source>
        <dbReference type="ARBA" id="ARBA00004262"/>
    </source>
</evidence>
<dbReference type="PROSITE" id="PS50003">
    <property type="entry name" value="PH_DOMAIN"/>
    <property type="match status" value="1"/>
</dbReference>
<dbReference type="PANTHER" id="PTHR46415:SF2">
    <property type="entry name" value="BETA, PUTATIVE-RELATED"/>
    <property type="match status" value="1"/>
</dbReference>
<dbReference type="EMBL" id="OB660604">
    <property type="protein sequence ID" value="CAD7225572.1"/>
    <property type="molecule type" value="Genomic_DNA"/>
</dbReference>
<gene>
    <name evidence="10" type="ORF">CTOB1V02_LOCUS3510</name>
</gene>